<sequence>MISQKQQMVNLWGVYNQQEQHNKYWILLYFYLLKTCKYYLSLGNYKSREIKLTAHEEQKVYQKFRNELIADSIKIQKYIEEHLKDTYIKTWESTLKNIESNTPLPSLKEIYEDINKVWVGDKNFKDRQAHNTKIIENKLHDLLLDESLDIEEKFLQAQKIIGDYRYMIERLVRTETIHTMGQASIKCMIKNNIGYVQWITCMDERTCIICGARDMRVYPINVIPQYPDHPNCRCLLLPYKLF</sequence>
<keyword evidence="2" id="KW-1185">Reference proteome</keyword>
<dbReference type="InterPro" id="IPR006528">
    <property type="entry name" value="Phage_head_morphogenesis_dom"/>
</dbReference>
<protein>
    <submittedName>
        <fullName evidence="1">SPP1 gp7 family phage head morphogenesis protein</fullName>
    </submittedName>
</protein>
<organism evidence="1 2">
    <name type="scientific">Clostridium thermobutyricum</name>
    <dbReference type="NCBI Taxonomy" id="29372"/>
    <lineage>
        <taxon>Bacteria</taxon>
        <taxon>Bacillati</taxon>
        <taxon>Bacillota</taxon>
        <taxon>Clostridia</taxon>
        <taxon>Eubacteriales</taxon>
        <taxon>Clostridiaceae</taxon>
        <taxon>Clostridium</taxon>
    </lineage>
</organism>
<dbReference type="NCBIfam" id="TIGR01641">
    <property type="entry name" value="phageSPP1_gp7"/>
    <property type="match status" value="1"/>
</dbReference>
<dbReference type="Proteomes" id="UP000013097">
    <property type="component" value="Unassembled WGS sequence"/>
</dbReference>
<accession>N9Y1J3</accession>
<proteinExistence type="predicted"/>
<evidence type="ECO:0000313" key="2">
    <source>
        <dbReference type="Proteomes" id="UP000013097"/>
    </source>
</evidence>
<dbReference type="RefSeq" id="WP_002597418.1">
    <property type="nucleotide sequence ID" value="NZ_KB850956.1"/>
</dbReference>
<dbReference type="HOGENOM" id="CLU_1145630_0_0_9"/>
<name>N9Y1J3_9CLOT</name>
<dbReference type="EMBL" id="AGYT01000008">
    <property type="protein sequence ID" value="ENZ01682.1"/>
    <property type="molecule type" value="Genomic_DNA"/>
</dbReference>
<gene>
    <name evidence="1" type="ORF">HMPREF1092_00916</name>
</gene>
<dbReference type="eggNOG" id="COG2369">
    <property type="taxonomic scope" value="Bacteria"/>
</dbReference>
<reference evidence="1 2" key="1">
    <citation type="submission" date="2013-01" db="EMBL/GenBank/DDBJ databases">
        <title>The Genome Sequence of Clostridium colicanis 209318.</title>
        <authorList>
            <consortium name="The Broad Institute Genome Sequencing Platform"/>
            <person name="Earl A."/>
            <person name="Ward D."/>
            <person name="Feldgarden M."/>
            <person name="Gevers D."/>
            <person name="Courvalin P."/>
            <person name="Lambert T."/>
            <person name="Walker B."/>
            <person name="Young S.K."/>
            <person name="Zeng Q."/>
            <person name="Gargeya S."/>
            <person name="Fitzgerald M."/>
            <person name="Haas B."/>
            <person name="Abouelleil A."/>
            <person name="Alvarado L."/>
            <person name="Arachchi H.M."/>
            <person name="Berlin A.M."/>
            <person name="Chapman S.B."/>
            <person name="Dewar J."/>
            <person name="Goldberg J."/>
            <person name="Griggs A."/>
            <person name="Gujja S."/>
            <person name="Hansen M."/>
            <person name="Howarth C."/>
            <person name="Imamovic A."/>
            <person name="Larimer J."/>
            <person name="McCowan C."/>
            <person name="Murphy C."/>
            <person name="Neiman D."/>
            <person name="Pearson M."/>
            <person name="Priest M."/>
            <person name="Roberts A."/>
            <person name="Saif S."/>
            <person name="Shea T."/>
            <person name="Sisk P."/>
            <person name="Sykes S."/>
            <person name="Wortman J."/>
            <person name="Nusbaum C."/>
            <person name="Birren B."/>
        </authorList>
    </citation>
    <scope>NUCLEOTIDE SEQUENCE [LARGE SCALE GENOMIC DNA]</scope>
    <source>
        <strain evidence="1 2">209318</strain>
    </source>
</reference>
<dbReference type="AlphaFoldDB" id="N9Y1J3"/>
<comment type="caution">
    <text evidence="1">The sequence shown here is derived from an EMBL/GenBank/DDBJ whole genome shotgun (WGS) entry which is preliminary data.</text>
</comment>
<dbReference type="PATRIC" id="fig|999411.4.peg.889"/>
<evidence type="ECO:0000313" key="1">
    <source>
        <dbReference type="EMBL" id="ENZ01682.1"/>
    </source>
</evidence>